<feature type="transmembrane region" description="Helical" evidence="6">
    <location>
        <begin position="180"/>
        <end position="201"/>
    </location>
</feature>
<reference evidence="8" key="1">
    <citation type="journal article" date="2018" name="J. Ind. Microbiol. Biotechnol.">
        <title>Genome mining reveals uncommon alkylpyrones as type III PKS products from myxobacteria.</title>
        <authorList>
            <person name="Hug J.J."/>
            <person name="Panter F."/>
            <person name="Krug D."/>
            <person name="Muller R."/>
        </authorList>
    </citation>
    <scope>NUCLEOTIDE SEQUENCE</scope>
    <source>
        <strain evidence="8">MSr9315</strain>
    </source>
</reference>
<evidence type="ECO:0000256" key="4">
    <source>
        <dbReference type="ARBA" id="ARBA00023136"/>
    </source>
</evidence>
<evidence type="ECO:0000256" key="3">
    <source>
        <dbReference type="ARBA" id="ARBA00022989"/>
    </source>
</evidence>
<evidence type="ECO:0000256" key="1">
    <source>
        <dbReference type="ARBA" id="ARBA00004370"/>
    </source>
</evidence>
<dbReference type="Pfam" id="PF04116">
    <property type="entry name" value="FA_hydroxylase"/>
    <property type="match status" value="1"/>
</dbReference>
<protein>
    <submittedName>
        <fullName evidence="8">Fatty acid hydroxylase</fullName>
    </submittedName>
</protein>
<dbReference type="GO" id="GO:0016020">
    <property type="term" value="C:membrane"/>
    <property type="evidence" value="ECO:0007669"/>
    <property type="project" value="UniProtKB-SubCell"/>
</dbReference>
<dbReference type="PANTHER" id="PTHR11863">
    <property type="entry name" value="STEROL DESATURASE"/>
    <property type="match status" value="1"/>
</dbReference>
<feature type="compositionally biased region" description="Gly residues" evidence="5">
    <location>
        <begin position="262"/>
        <end position="271"/>
    </location>
</feature>
<keyword evidence="4 6" id="KW-0472">Membrane</keyword>
<dbReference type="GO" id="GO:0005506">
    <property type="term" value="F:iron ion binding"/>
    <property type="evidence" value="ECO:0007669"/>
    <property type="project" value="InterPro"/>
</dbReference>
<evidence type="ECO:0000313" key="8">
    <source>
        <dbReference type="EMBL" id="AYM54387.1"/>
    </source>
</evidence>
<feature type="transmembrane region" description="Helical" evidence="6">
    <location>
        <begin position="20"/>
        <end position="45"/>
    </location>
</feature>
<keyword evidence="3 6" id="KW-1133">Transmembrane helix</keyword>
<sequence>MALAEVTQTSASGFDGTLLLSYLGLSIAGGLVMYFGVGGMFEWLYYRRRRHDPSSWKCQPTRWPGPKTRRSEIRLGTLNMTAAGALSGLFVYHVATGGRTGVYFDLRTHGLAFTVASALIYFLATDYLLYWAHRLFHRPRLYRLIHRVHHRYGSPTAFAAAAMHPVEFLTYQSVMLVPLFVYPIHAVALAASLVYLNWVALVDHSGIRLHAWFPWQPPATFHDDHHLHFHVNFGQTLGAWDRLHGTWRRADRKYGVEVFGGKGAPSGGGAGEPTSAPPPYIDYGRSAQDGAKPAAEVEAT</sequence>
<evidence type="ECO:0000256" key="6">
    <source>
        <dbReference type="SAM" id="Phobius"/>
    </source>
</evidence>
<comment type="subcellular location">
    <subcellularLocation>
        <location evidence="1">Membrane</location>
    </subcellularLocation>
</comment>
<dbReference type="GO" id="GO:0016491">
    <property type="term" value="F:oxidoreductase activity"/>
    <property type="evidence" value="ECO:0007669"/>
    <property type="project" value="InterPro"/>
</dbReference>
<dbReference type="InterPro" id="IPR006694">
    <property type="entry name" value="Fatty_acid_hydroxylase"/>
</dbReference>
<feature type="transmembrane region" description="Helical" evidence="6">
    <location>
        <begin position="75"/>
        <end position="95"/>
    </location>
</feature>
<feature type="domain" description="Fatty acid hydroxylase" evidence="7">
    <location>
        <begin position="119"/>
        <end position="246"/>
    </location>
</feature>
<feature type="region of interest" description="Disordered" evidence="5">
    <location>
        <begin position="262"/>
        <end position="300"/>
    </location>
</feature>
<evidence type="ECO:0000259" key="7">
    <source>
        <dbReference type="Pfam" id="PF04116"/>
    </source>
</evidence>
<dbReference type="EMBL" id="MH908922">
    <property type="protein sequence ID" value="AYM54387.1"/>
    <property type="molecule type" value="Genomic_DNA"/>
</dbReference>
<accession>A0A3S5GYF6</accession>
<feature type="transmembrane region" description="Helical" evidence="6">
    <location>
        <begin position="152"/>
        <end position="174"/>
    </location>
</feature>
<dbReference type="AlphaFoldDB" id="A0A3S5GYF6"/>
<evidence type="ECO:0000256" key="5">
    <source>
        <dbReference type="SAM" id="MobiDB-lite"/>
    </source>
</evidence>
<name>A0A3S5GYF6_9BACT</name>
<dbReference type="InterPro" id="IPR050307">
    <property type="entry name" value="Sterol_Desaturase_Related"/>
</dbReference>
<evidence type="ECO:0000256" key="2">
    <source>
        <dbReference type="ARBA" id="ARBA00022692"/>
    </source>
</evidence>
<feature type="transmembrane region" description="Helical" evidence="6">
    <location>
        <begin position="110"/>
        <end position="131"/>
    </location>
</feature>
<proteinExistence type="predicted"/>
<dbReference type="GO" id="GO:0008610">
    <property type="term" value="P:lipid biosynthetic process"/>
    <property type="evidence" value="ECO:0007669"/>
    <property type="project" value="InterPro"/>
</dbReference>
<organism evidence="8">
    <name type="scientific">Phaselicystis flava</name>
    <dbReference type="NCBI Taxonomy" id="525924"/>
    <lineage>
        <taxon>Bacteria</taxon>
        <taxon>Pseudomonadati</taxon>
        <taxon>Myxococcota</taxon>
        <taxon>Polyangia</taxon>
        <taxon>Polyangiales</taxon>
        <taxon>Phaselicystidaceae</taxon>
        <taxon>Phaselicystis</taxon>
    </lineage>
</organism>
<keyword evidence="2 6" id="KW-0812">Transmembrane</keyword>